<keyword evidence="12" id="KW-1185">Reference proteome</keyword>
<evidence type="ECO:0000313" key="12">
    <source>
        <dbReference type="Proteomes" id="UP000248395"/>
    </source>
</evidence>
<evidence type="ECO:0000256" key="5">
    <source>
        <dbReference type="ARBA" id="ARBA00022490"/>
    </source>
</evidence>
<comment type="similarity">
    <text evidence="4 9">Belongs to the SurE nucleotidase family.</text>
</comment>
<dbReference type="SUPFAM" id="SSF64167">
    <property type="entry name" value="SurE-like"/>
    <property type="match status" value="1"/>
</dbReference>
<dbReference type="PANTHER" id="PTHR30457">
    <property type="entry name" value="5'-NUCLEOTIDASE SURE"/>
    <property type="match status" value="1"/>
</dbReference>
<dbReference type="Gene3D" id="3.40.1210.10">
    <property type="entry name" value="Survival protein SurE-like phosphatase/nucleotidase"/>
    <property type="match status" value="1"/>
</dbReference>
<feature type="binding site" evidence="9">
    <location>
        <position position="91"/>
    </location>
    <ligand>
        <name>a divalent metal cation</name>
        <dbReference type="ChEBI" id="CHEBI:60240"/>
    </ligand>
</feature>
<dbReference type="EMBL" id="QJKC01000004">
    <property type="protein sequence ID" value="PXX49435.1"/>
    <property type="molecule type" value="Genomic_DNA"/>
</dbReference>
<evidence type="ECO:0000256" key="6">
    <source>
        <dbReference type="ARBA" id="ARBA00022723"/>
    </source>
</evidence>
<evidence type="ECO:0000256" key="4">
    <source>
        <dbReference type="ARBA" id="ARBA00011062"/>
    </source>
</evidence>
<gene>
    <name evidence="9" type="primary">surE</name>
    <name evidence="11" type="ORF">DFR38_10475</name>
</gene>
<organism evidence="11 12">
    <name type="scientific">Aquitalea magnusonii</name>
    <dbReference type="NCBI Taxonomy" id="332411"/>
    <lineage>
        <taxon>Bacteria</taxon>
        <taxon>Pseudomonadati</taxon>
        <taxon>Pseudomonadota</taxon>
        <taxon>Betaproteobacteria</taxon>
        <taxon>Neisseriales</taxon>
        <taxon>Chromobacteriaceae</taxon>
        <taxon>Aquitalea</taxon>
    </lineage>
</organism>
<comment type="subcellular location">
    <subcellularLocation>
        <location evidence="3 9">Cytoplasm</location>
    </subcellularLocation>
</comment>
<feature type="binding site" evidence="9">
    <location>
        <position position="39"/>
    </location>
    <ligand>
        <name>a divalent metal cation</name>
        <dbReference type="ChEBI" id="CHEBI:60240"/>
    </ligand>
</feature>
<proteinExistence type="inferred from homology"/>
<reference evidence="11 12" key="1">
    <citation type="submission" date="2018-05" db="EMBL/GenBank/DDBJ databases">
        <title>Genomic Encyclopedia of Type Strains, Phase IV (KMG-IV): sequencing the most valuable type-strain genomes for metagenomic binning, comparative biology and taxonomic classification.</title>
        <authorList>
            <person name="Goeker M."/>
        </authorList>
    </citation>
    <scope>NUCLEOTIDE SEQUENCE [LARGE SCALE GENOMIC DNA]</scope>
    <source>
        <strain evidence="11 12">DSM 25134</strain>
    </source>
</reference>
<keyword evidence="7 9" id="KW-0547">Nucleotide-binding</keyword>
<name>A0A318JN70_9NEIS</name>
<comment type="caution">
    <text evidence="11">The sequence shown here is derived from an EMBL/GenBank/DDBJ whole genome shotgun (WGS) entry which is preliminary data.</text>
</comment>
<dbReference type="NCBIfam" id="NF001489">
    <property type="entry name" value="PRK00346.1-3"/>
    <property type="match status" value="1"/>
</dbReference>
<evidence type="ECO:0000313" key="11">
    <source>
        <dbReference type="EMBL" id="PXX49435.1"/>
    </source>
</evidence>
<evidence type="ECO:0000256" key="3">
    <source>
        <dbReference type="ARBA" id="ARBA00004496"/>
    </source>
</evidence>
<dbReference type="InterPro" id="IPR036523">
    <property type="entry name" value="SurE-like_sf"/>
</dbReference>
<accession>A0A318JN70</accession>
<dbReference type="InterPro" id="IPR030048">
    <property type="entry name" value="SurE"/>
</dbReference>
<dbReference type="GO" id="GO:0005737">
    <property type="term" value="C:cytoplasm"/>
    <property type="evidence" value="ECO:0007669"/>
    <property type="project" value="UniProtKB-SubCell"/>
</dbReference>
<keyword evidence="8 9" id="KW-0378">Hydrolase</keyword>
<dbReference type="RefSeq" id="WP_059284614.1">
    <property type="nucleotide sequence ID" value="NZ_LNQU01000004.1"/>
</dbReference>
<evidence type="ECO:0000256" key="9">
    <source>
        <dbReference type="HAMAP-Rule" id="MF_00060"/>
    </source>
</evidence>
<dbReference type="FunFam" id="3.40.1210.10:FF:000001">
    <property type="entry name" value="5'/3'-nucleotidase SurE"/>
    <property type="match status" value="1"/>
</dbReference>
<comment type="cofactor">
    <cofactor evidence="9">
        <name>a divalent metal cation</name>
        <dbReference type="ChEBI" id="CHEBI:60240"/>
    </cofactor>
    <text evidence="9">Binds 1 divalent metal cation per subunit.</text>
</comment>
<feature type="binding site" evidence="9">
    <location>
        <position position="9"/>
    </location>
    <ligand>
        <name>a divalent metal cation</name>
        <dbReference type="ChEBI" id="CHEBI:60240"/>
    </ligand>
</feature>
<dbReference type="AlphaFoldDB" id="A0A318JN70"/>
<dbReference type="GO" id="GO:0008254">
    <property type="term" value="F:3'-nucleotidase activity"/>
    <property type="evidence" value="ECO:0007669"/>
    <property type="project" value="TreeGrafter"/>
</dbReference>
<dbReference type="OrthoDB" id="9780815at2"/>
<dbReference type="GO" id="GO:0004309">
    <property type="term" value="F:exopolyphosphatase activity"/>
    <property type="evidence" value="ECO:0007669"/>
    <property type="project" value="TreeGrafter"/>
</dbReference>
<dbReference type="NCBIfam" id="TIGR00087">
    <property type="entry name" value="surE"/>
    <property type="match status" value="1"/>
</dbReference>
<keyword evidence="6 9" id="KW-0479">Metal-binding</keyword>
<dbReference type="GO" id="GO:0046872">
    <property type="term" value="F:metal ion binding"/>
    <property type="evidence" value="ECO:0007669"/>
    <property type="project" value="UniProtKB-UniRule"/>
</dbReference>
<dbReference type="GO" id="GO:0008253">
    <property type="term" value="F:5'-nucleotidase activity"/>
    <property type="evidence" value="ECO:0007669"/>
    <property type="project" value="UniProtKB-UniRule"/>
</dbReference>
<evidence type="ECO:0000256" key="7">
    <source>
        <dbReference type="ARBA" id="ARBA00022741"/>
    </source>
</evidence>
<protein>
    <recommendedName>
        <fullName evidence="9">5'-nucleotidase SurE</fullName>
        <ecNumber evidence="9">3.1.3.5</ecNumber>
    </recommendedName>
    <alternativeName>
        <fullName evidence="9">Nucleoside 5'-monophosphate phosphohydrolase</fullName>
    </alternativeName>
</protein>
<sequence length="247" mass="26346">MKFLISNDDGYFSPGIRTLAETLSRHGEVVVVAPERDRSGASNSLTLDRPLTVRQAANGFHYVNGTPTDCVHLAVTGLLDFRPDMIFSGINHGPNMGDDTIYSGTVAAATEGFLLGIPAVAISLAGYSGQHFASAAQVADQLVTRCKQQPFAQPVLLNVNVPDVPPEQLQTMQVTRLGRRHHAEPVIKAKNPRGETIYWVGPVGSAQDAGPGTDFAAIAGNHVSVTPLMLDLTAFGQLDGINTWLHP</sequence>
<dbReference type="Proteomes" id="UP000248395">
    <property type="component" value="Unassembled WGS sequence"/>
</dbReference>
<dbReference type="Pfam" id="PF01975">
    <property type="entry name" value="SurE"/>
    <property type="match status" value="1"/>
</dbReference>
<dbReference type="GO" id="GO:0000166">
    <property type="term" value="F:nucleotide binding"/>
    <property type="evidence" value="ECO:0007669"/>
    <property type="project" value="UniProtKB-KW"/>
</dbReference>
<feature type="domain" description="Survival protein SurE-like phosphatase/nucleotidase" evidence="10">
    <location>
        <begin position="4"/>
        <end position="183"/>
    </location>
</feature>
<evidence type="ECO:0000256" key="1">
    <source>
        <dbReference type="ARBA" id="ARBA00000815"/>
    </source>
</evidence>
<comment type="catalytic activity">
    <reaction evidence="1 9">
        <text>a ribonucleoside 5'-phosphate + H2O = a ribonucleoside + phosphate</text>
        <dbReference type="Rhea" id="RHEA:12484"/>
        <dbReference type="ChEBI" id="CHEBI:15377"/>
        <dbReference type="ChEBI" id="CHEBI:18254"/>
        <dbReference type="ChEBI" id="CHEBI:43474"/>
        <dbReference type="ChEBI" id="CHEBI:58043"/>
        <dbReference type="EC" id="3.1.3.5"/>
    </reaction>
</comment>
<evidence type="ECO:0000256" key="8">
    <source>
        <dbReference type="ARBA" id="ARBA00022801"/>
    </source>
</evidence>
<dbReference type="PANTHER" id="PTHR30457:SF12">
    <property type="entry name" value="5'_3'-NUCLEOTIDASE SURE"/>
    <property type="match status" value="1"/>
</dbReference>
<dbReference type="EC" id="3.1.3.5" evidence="9"/>
<keyword evidence="5 9" id="KW-0963">Cytoplasm</keyword>
<dbReference type="HAMAP" id="MF_00060">
    <property type="entry name" value="SurE"/>
    <property type="match status" value="1"/>
</dbReference>
<evidence type="ECO:0000256" key="2">
    <source>
        <dbReference type="ARBA" id="ARBA00001946"/>
    </source>
</evidence>
<comment type="cofactor">
    <cofactor evidence="2">
        <name>Mg(2+)</name>
        <dbReference type="ChEBI" id="CHEBI:18420"/>
    </cofactor>
</comment>
<feature type="binding site" evidence="9">
    <location>
        <position position="8"/>
    </location>
    <ligand>
        <name>a divalent metal cation</name>
        <dbReference type="ChEBI" id="CHEBI:60240"/>
    </ligand>
</feature>
<comment type="function">
    <text evidence="9">Nucleotidase that shows phosphatase activity on nucleoside 5'-monophosphates.</text>
</comment>
<dbReference type="InterPro" id="IPR002828">
    <property type="entry name" value="SurE-like_Pase/nucleotidase"/>
</dbReference>
<dbReference type="NCBIfam" id="NF001490">
    <property type="entry name" value="PRK00346.1-4"/>
    <property type="match status" value="1"/>
</dbReference>
<evidence type="ECO:0000259" key="10">
    <source>
        <dbReference type="Pfam" id="PF01975"/>
    </source>
</evidence>